<sequence>MHIILSITWLLLILGTNAEDCPEGDVHLKGCVPGPFRSPFDGLPFCLMDCAL</sequence>
<evidence type="ECO:0000256" key="1">
    <source>
        <dbReference type="SAM" id="SignalP"/>
    </source>
</evidence>
<dbReference type="AlphaFoldDB" id="D1FPZ2"/>
<proteinExistence type="evidence at transcript level"/>
<feature type="chain" id="PRO_5003022430" evidence="1">
    <location>
        <begin position="19"/>
        <end position="52"/>
    </location>
</feature>
<feature type="signal peptide" evidence="1">
    <location>
        <begin position="1"/>
        <end position="18"/>
    </location>
</feature>
<evidence type="ECO:0000313" key="2">
    <source>
        <dbReference type="EMBL" id="ACZ28247.1"/>
    </source>
</evidence>
<reference evidence="2" key="1">
    <citation type="submission" date="2009-10" db="EMBL/GenBank/DDBJ databases">
        <title>An Insight into the Sialotranscriptome of Simulium nigrimanum, a Black Fly Associated with Fogo Selvagem in South America.</title>
        <authorList>
            <person name="Ribeiro J.M.C."/>
            <person name="Valenzuela J.G."/>
            <person name="Pham V.M."/>
            <person name="Kleeman L."/>
            <person name="Barbian K.D."/>
            <person name="Favreau A.J."/>
            <person name="Eaton D.P."/>
            <person name="Aoki V."/>
            <person name="Hans-Filho G."/>
            <person name="Rivitti E.A."/>
            <person name="Diaz L.A."/>
        </authorList>
    </citation>
    <scope>NUCLEOTIDE SEQUENCE</scope>
    <source>
        <tissue evidence="2">Salivary glands</tissue>
    </source>
</reference>
<accession>D1FPZ2</accession>
<name>D1FPZ2_SIMNI</name>
<organism evidence="2">
    <name type="scientific">Simulium nigrimanum</name>
    <name type="common">Black fly</name>
    <dbReference type="NCBI Taxonomy" id="683695"/>
    <lineage>
        <taxon>Eukaryota</taxon>
        <taxon>Metazoa</taxon>
        <taxon>Ecdysozoa</taxon>
        <taxon>Arthropoda</taxon>
        <taxon>Hexapoda</taxon>
        <taxon>Insecta</taxon>
        <taxon>Pterygota</taxon>
        <taxon>Neoptera</taxon>
        <taxon>Endopterygota</taxon>
        <taxon>Diptera</taxon>
        <taxon>Nematocera</taxon>
        <taxon>Chironomoidea</taxon>
        <taxon>Simuliidae</taxon>
        <taxon>Simulium</taxon>
    </lineage>
</organism>
<protein>
    <submittedName>
        <fullName evidence="2">Hypothetical secreted peptide</fullName>
    </submittedName>
</protein>
<keyword evidence="1" id="KW-0732">Signal</keyword>
<dbReference type="EMBL" id="EZ419892">
    <property type="protein sequence ID" value="ACZ28247.1"/>
    <property type="molecule type" value="mRNA"/>
</dbReference>